<evidence type="ECO:0000313" key="3">
    <source>
        <dbReference type="Proteomes" id="UP000814176"/>
    </source>
</evidence>
<evidence type="ECO:0000313" key="2">
    <source>
        <dbReference type="EMBL" id="KAH9829904.1"/>
    </source>
</evidence>
<accession>A0ABQ8JZZ2</accession>
<dbReference type="Proteomes" id="UP000814176">
    <property type="component" value="Unassembled WGS sequence"/>
</dbReference>
<sequence>MARGSFGGARGRGRGSRFGTRGSSHYRGGRGRGRGRGRGGAPADAQPQREEDGTQLAERFEQVELNDEVDEKLGFARVLEGSRREGWLINMHPVSSPSEVLHRCSTPPYSFLCWLDPFTVTQGEALRRQLNDIPLPCFRSPYSFSEYDRGGSASVRVMMQFSPCPVLLSLSWN</sequence>
<comment type="caution">
    <text evidence="2">The sequence shown here is derived from an EMBL/GenBank/DDBJ whole genome shotgun (WGS) entry which is preliminary data.</text>
</comment>
<keyword evidence="3" id="KW-1185">Reference proteome</keyword>
<evidence type="ECO:0000256" key="1">
    <source>
        <dbReference type="SAM" id="MobiDB-lite"/>
    </source>
</evidence>
<feature type="region of interest" description="Disordered" evidence="1">
    <location>
        <begin position="1"/>
        <end position="53"/>
    </location>
</feature>
<reference evidence="2 3" key="1">
    <citation type="journal article" date="2021" name="Environ. Microbiol.">
        <title>Gene family expansions and transcriptome signatures uncover fungal adaptations to wood decay.</title>
        <authorList>
            <person name="Hage H."/>
            <person name="Miyauchi S."/>
            <person name="Viragh M."/>
            <person name="Drula E."/>
            <person name="Min B."/>
            <person name="Chaduli D."/>
            <person name="Navarro D."/>
            <person name="Favel A."/>
            <person name="Norest M."/>
            <person name="Lesage-Meessen L."/>
            <person name="Balint B."/>
            <person name="Merenyi Z."/>
            <person name="de Eugenio L."/>
            <person name="Morin E."/>
            <person name="Martinez A.T."/>
            <person name="Baldrian P."/>
            <person name="Stursova M."/>
            <person name="Martinez M.J."/>
            <person name="Novotny C."/>
            <person name="Magnuson J.K."/>
            <person name="Spatafora J.W."/>
            <person name="Maurice S."/>
            <person name="Pangilinan J."/>
            <person name="Andreopoulos W."/>
            <person name="LaButti K."/>
            <person name="Hundley H."/>
            <person name="Na H."/>
            <person name="Kuo A."/>
            <person name="Barry K."/>
            <person name="Lipzen A."/>
            <person name="Henrissat B."/>
            <person name="Riley R."/>
            <person name="Ahrendt S."/>
            <person name="Nagy L.G."/>
            <person name="Grigoriev I.V."/>
            <person name="Martin F."/>
            <person name="Rosso M.N."/>
        </authorList>
    </citation>
    <scope>NUCLEOTIDE SEQUENCE [LARGE SCALE GENOMIC DNA]</scope>
    <source>
        <strain evidence="2 3">CIRM-BRFM 1785</strain>
    </source>
</reference>
<proteinExistence type="predicted"/>
<name>A0ABQ8JZZ2_9APHY</name>
<dbReference type="EMBL" id="JADCUA010000035">
    <property type="protein sequence ID" value="KAH9829904.1"/>
    <property type="molecule type" value="Genomic_DNA"/>
</dbReference>
<organism evidence="2 3">
    <name type="scientific">Rhodofomes roseus</name>
    <dbReference type="NCBI Taxonomy" id="34475"/>
    <lineage>
        <taxon>Eukaryota</taxon>
        <taxon>Fungi</taxon>
        <taxon>Dikarya</taxon>
        <taxon>Basidiomycota</taxon>
        <taxon>Agaricomycotina</taxon>
        <taxon>Agaricomycetes</taxon>
        <taxon>Polyporales</taxon>
        <taxon>Rhodofomes</taxon>
    </lineage>
</organism>
<dbReference type="GeneID" id="72005980"/>
<gene>
    <name evidence="2" type="ORF">C8Q71DRAFT_789146</name>
</gene>
<feature type="compositionally biased region" description="Gly residues" evidence="1">
    <location>
        <begin position="1"/>
        <end position="10"/>
    </location>
</feature>
<protein>
    <submittedName>
        <fullName evidence="2">Uncharacterized protein</fullName>
    </submittedName>
</protein>
<dbReference type="RefSeq" id="XP_047773267.1">
    <property type="nucleotide sequence ID" value="XM_047925248.1"/>
</dbReference>
<feature type="compositionally biased region" description="Basic residues" evidence="1">
    <location>
        <begin position="27"/>
        <end position="37"/>
    </location>
</feature>